<evidence type="ECO:0000256" key="3">
    <source>
        <dbReference type="ARBA" id="ARBA00023274"/>
    </source>
</evidence>
<organism evidence="5 6">
    <name type="scientific">Taxus chinensis</name>
    <name type="common">Chinese yew</name>
    <name type="synonym">Taxus wallichiana var. chinensis</name>
    <dbReference type="NCBI Taxonomy" id="29808"/>
    <lineage>
        <taxon>Eukaryota</taxon>
        <taxon>Viridiplantae</taxon>
        <taxon>Streptophyta</taxon>
        <taxon>Embryophyta</taxon>
        <taxon>Tracheophyta</taxon>
        <taxon>Spermatophyta</taxon>
        <taxon>Pinopsida</taxon>
        <taxon>Pinidae</taxon>
        <taxon>Conifers II</taxon>
        <taxon>Cupressales</taxon>
        <taxon>Taxaceae</taxon>
        <taxon>Taxus</taxon>
    </lineage>
</organism>
<dbReference type="EMBL" id="JAHRHJ020000005">
    <property type="protein sequence ID" value="KAH9314958.1"/>
    <property type="molecule type" value="Genomic_DNA"/>
</dbReference>
<evidence type="ECO:0000256" key="4">
    <source>
        <dbReference type="ARBA" id="ARBA00035295"/>
    </source>
</evidence>
<sequence>MDFNISTPASWNGIVQALIRLLVVTVNSLLQLRTLGSQGELNLVNYGEFMHGLMKENIQLNRKVLSEIAMHEPYSFKSLVDIAKTAFPGNKVQNSISTKETTSMGK</sequence>
<dbReference type="GO" id="GO:0006412">
    <property type="term" value="P:translation"/>
    <property type="evidence" value="ECO:0007669"/>
    <property type="project" value="InterPro"/>
</dbReference>
<keyword evidence="6" id="KW-1185">Reference proteome</keyword>
<evidence type="ECO:0000313" key="5">
    <source>
        <dbReference type="EMBL" id="KAH9314958.1"/>
    </source>
</evidence>
<evidence type="ECO:0000256" key="1">
    <source>
        <dbReference type="ARBA" id="ARBA00007698"/>
    </source>
</evidence>
<evidence type="ECO:0000313" key="6">
    <source>
        <dbReference type="Proteomes" id="UP000824469"/>
    </source>
</evidence>
<gene>
    <name evidence="5" type="ORF">KI387_023585</name>
</gene>
<reference evidence="5 6" key="1">
    <citation type="journal article" date="2021" name="Nat. Plants">
        <title>The Taxus genome provides insights into paclitaxel biosynthesis.</title>
        <authorList>
            <person name="Xiong X."/>
            <person name="Gou J."/>
            <person name="Liao Q."/>
            <person name="Li Y."/>
            <person name="Zhou Q."/>
            <person name="Bi G."/>
            <person name="Li C."/>
            <person name="Du R."/>
            <person name="Wang X."/>
            <person name="Sun T."/>
            <person name="Guo L."/>
            <person name="Liang H."/>
            <person name="Lu P."/>
            <person name="Wu Y."/>
            <person name="Zhang Z."/>
            <person name="Ro D.K."/>
            <person name="Shang Y."/>
            <person name="Huang S."/>
            <person name="Yan J."/>
        </authorList>
    </citation>
    <scope>NUCLEOTIDE SEQUENCE [LARGE SCALE GENOMIC DNA]</scope>
    <source>
        <strain evidence="5">Ta-2019</strain>
    </source>
</reference>
<dbReference type="FunFam" id="1.10.1900.20:FF:000001">
    <property type="entry name" value="50S ribosomal protein L20"/>
    <property type="match status" value="1"/>
</dbReference>
<dbReference type="Proteomes" id="UP000824469">
    <property type="component" value="Unassembled WGS sequence"/>
</dbReference>
<name>A0AA38L7M0_TAXCH</name>
<dbReference type="GO" id="GO:0003735">
    <property type="term" value="F:structural constituent of ribosome"/>
    <property type="evidence" value="ECO:0007669"/>
    <property type="project" value="InterPro"/>
</dbReference>
<comment type="similarity">
    <text evidence="1">Belongs to the bacterial ribosomal protein bL20 family.</text>
</comment>
<proteinExistence type="inferred from homology"/>
<keyword evidence="2" id="KW-0689">Ribosomal protein</keyword>
<comment type="caution">
    <text evidence="5">The sequence shown here is derived from an EMBL/GenBank/DDBJ whole genome shotgun (WGS) entry which is preliminary data.</text>
</comment>
<dbReference type="Gene3D" id="1.10.1900.20">
    <property type="entry name" value="Ribosomal protein L20"/>
    <property type="match status" value="1"/>
</dbReference>
<dbReference type="Pfam" id="PF00453">
    <property type="entry name" value="Ribosomal_L20"/>
    <property type="match status" value="1"/>
</dbReference>
<dbReference type="InterPro" id="IPR005813">
    <property type="entry name" value="Ribosomal_bL20"/>
</dbReference>
<accession>A0AA38L7M0</accession>
<dbReference type="SUPFAM" id="SSF74731">
    <property type="entry name" value="Ribosomal protein L20"/>
    <property type="match status" value="1"/>
</dbReference>
<dbReference type="GO" id="GO:0019843">
    <property type="term" value="F:rRNA binding"/>
    <property type="evidence" value="ECO:0007669"/>
    <property type="project" value="InterPro"/>
</dbReference>
<dbReference type="GO" id="GO:0005840">
    <property type="term" value="C:ribosome"/>
    <property type="evidence" value="ECO:0007669"/>
    <property type="project" value="UniProtKB-KW"/>
</dbReference>
<evidence type="ECO:0000256" key="2">
    <source>
        <dbReference type="ARBA" id="ARBA00022980"/>
    </source>
</evidence>
<keyword evidence="3" id="KW-0687">Ribonucleoprotein</keyword>
<dbReference type="InterPro" id="IPR035566">
    <property type="entry name" value="Ribosomal_protein_bL20_C"/>
</dbReference>
<dbReference type="PANTHER" id="PTHR10986">
    <property type="entry name" value="39S RIBOSOMAL PROTEIN L20"/>
    <property type="match status" value="1"/>
</dbReference>
<dbReference type="AlphaFoldDB" id="A0AA38L7M0"/>
<protein>
    <recommendedName>
        <fullName evidence="4">Large ribosomal subunit protein bL20c</fullName>
    </recommendedName>
</protein>
<dbReference type="GO" id="GO:1990904">
    <property type="term" value="C:ribonucleoprotein complex"/>
    <property type="evidence" value="ECO:0007669"/>
    <property type="project" value="UniProtKB-KW"/>
</dbReference>